<dbReference type="SUPFAM" id="SSF102114">
    <property type="entry name" value="Radical SAM enzymes"/>
    <property type="match status" value="1"/>
</dbReference>
<dbReference type="EnsemblBacteria" id="ABM80093">
    <property type="protein sequence ID" value="ABM80093"/>
    <property type="gene ID" value="Hbut_0221"/>
</dbReference>
<dbReference type="Proteomes" id="UP000002593">
    <property type="component" value="Chromosome"/>
</dbReference>
<dbReference type="eggNOG" id="arCOG01357">
    <property type="taxonomic scope" value="Archaea"/>
</dbReference>
<proteinExistence type="predicted"/>
<dbReference type="SMART" id="SM00729">
    <property type="entry name" value="Elp3"/>
    <property type="match status" value="1"/>
</dbReference>
<protein>
    <submittedName>
        <fullName evidence="2">Fe-S oxidoreductase</fullName>
    </submittedName>
</protein>
<gene>
    <name evidence="2" type="ordered locus">Hbut_0221</name>
</gene>
<evidence type="ECO:0000313" key="2">
    <source>
        <dbReference type="EMBL" id="ABM80093.1"/>
    </source>
</evidence>
<dbReference type="InterPro" id="IPR007197">
    <property type="entry name" value="rSAM"/>
</dbReference>
<reference evidence="2 3" key="1">
    <citation type="journal article" date="2007" name="Archaea">
        <title>The genome of Hyperthermus butylicus: a sulfur-reducing, peptide fermenting, neutrophilic Crenarchaeote growing up to 108 degrees C.</title>
        <authorList>
            <person name="Brugger K."/>
            <person name="Chen L."/>
            <person name="Stark M."/>
            <person name="Zibat A."/>
            <person name="Redder P."/>
            <person name="Ruepp A."/>
            <person name="Awayez M."/>
            <person name="She Q."/>
            <person name="Garrett R.A."/>
            <person name="Klenk H.P."/>
        </authorList>
    </citation>
    <scope>NUCLEOTIDE SEQUENCE [LARGE SCALE GENOMIC DNA]</scope>
    <source>
        <strain evidence="3">DSM 5456 / JCM 9403 / PLM1-5</strain>
    </source>
</reference>
<dbReference type="AlphaFoldDB" id="A2BJD2"/>
<organism evidence="2 3">
    <name type="scientific">Hyperthermus butylicus (strain DSM 5456 / JCM 9403 / PLM1-5)</name>
    <dbReference type="NCBI Taxonomy" id="415426"/>
    <lineage>
        <taxon>Archaea</taxon>
        <taxon>Thermoproteota</taxon>
        <taxon>Thermoprotei</taxon>
        <taxon>Desulfurococcales</taxon>
        <taxon>Pyrodictiaceae</taxon>
        <taxon>Hyperthermus</taxon>
    </lineage>
</organism>
<dbReference type="InterPro" id="IPR058240">
    <property type="entry name" value="rSAM_sf"/>
</dbReference>
<dbReference type="EMBL" id="CP000493">
    <property type="protein sequence ID" value="ABM80093.1"/>
    <property type="molecule type" value="Genomic_DNA"/>
</dbReference>
<dbReference type="PANTHER" id="PTHR42731">
    <property type="entry name" value="SLL1084 PROTEIN"/>
    <property type="match status" value="1"/>
</dbReference>
<dbReference type="PROSITE" id="PS51918">
    <property type="entry name" value="RADICAL_SAM"/>
    <property type="match status" value="1"/>
</dbReference>
<dbReference type="PANTHER" id="PTHR42731:SF4">
    <property type="entry name" value="RADICAL SAM DOMAIN PROTEIN"/>
    <property type="match status" value="1"/>
</dbReference>
<dbReference type="GO" id="GO:0051536">
    <property type="term" value="F:iron-sulfur cluster binding"/>
    <property type="evidence" value="ECO:0007669"/>
    <property type="project" value="InterPro"/>
</dbReference>
<dbReference type="CDD" id="cd01335">
    <property type="entry name" value="Radical_SAM"/>
    <property type="match status" value="1"/>
</dbReference>
<dbReference type="STRING" id="415426.Hbut_0221"/>
<sequence length="507" mass="57904">MGGYEVVITTDRTMMSNHHGKEFIGFMATGPPIGVPERVWMWVAAPKIRVDSEGRPWQAPYGLRKIEAKLQEAGFKAAIIDPDHLHKHLDTMKVLLIGHHDFFALGPPSSEWWMITGKEPVNRRSFRRLMESPAVRKAREKGVRIIVGGPAAWQWLWELEYWKKWGVDTVIDGEAERVIVDVVDKALKGEPLPDYIYVGPGESPSIEEIPVIRGASVNGLVEIMRGCPRGCKFCSVTLRPLRFIPLEKIKAEIEVNKRHGVRDVIYHSEDVLLYGADGVKPRPEPLLKLHELWYRATDGTLAWSHASLAAVKYAEENYKLISRIMGDYVLRRERFLGVEVGIETLSVNLARKVMPAKAAPYPAEKWPEIVEDAFAIMHDNWIIPAGTIILGLPGETPDDVMKTAEGLDRLRPYRSLIVPMFFVPMGVFKNRDWFQRKLLKPEHLEVMLKTLEHSLYWAEEMISKLYLRGVEYIPLKLGLKAVIAYIKWKTRRLMPKIKARLEAAMRA</sequence>
<feature type="domain" description="Radical SAM core" evidence="1">
    <location>
        <begin position="213"/>
        <end position="459"/>
    </location>
</feature>
<dbReference type="Gene3D" id="3.80.30.20">
    <property type="entry name" value="tm_1862 like domain"/>
    <property type="match status" value="1"/>
</dbReference>
<dbReference type="SFLD" id="SFLDG01082">
    <property type="entry name" value="B12-binding_domain_containing"/>
    <property type="match status" value="1"/>
</dbReference>
<evidence type="ECO:0000259" key="1">
    <source>
        <dbReference type="PROSITE" id="PS51918"/>
    </source>
</evidence>
<name>A2BJD2_HYPBU</name>
<dbReference type="GO" id="GO:0003824">
    <property type="term" value="F:catalytic activity"/>
    <property type="evidence" value="ECO:0007669"/>
    <property type="project" value="InterPro"/>
</dbReference>
<dbReference type="SFLD" id="SFLDS00029">
    <property type="entry name" value="Radical_SAM"/>
    <property type="match status" value="1"/>
</dbReference>
<dbReference type="KEGG" id="hbu:Hbut_0221"/>
<dbReference type="InterPro" id="IPR006638">
    <property type="entry name" value="Elp3/MiaA/NifB-like_rSAM"/>
</dbReference>
<dbReference type="InterPro" id="IPR023404">
    <property type="entry name" value="rSAM_horseshoe"/>
</dbReference>
<evidence type="ECO:0000313" key="3">
    <source>
        <dbReference type="Proteomes" id="UP000002593"/>
    </source>
</evidence>
<accession>A2BJD2</accession>
<dbReference type="HOGENOM" id="CLU_032214_0_0_2"/>
<keyword evidence="3" id="KW-1185">Reference proteome</keyword>
<dbReference type="Pfam" id="PF04055">
    <property type="entry name" value="Radical_SAM"/>
    <property type="match status" value="1"/>
</dbReference>